<name>A0AAE0YRS9_9GAST</name>
<comment type="caution">
    <text evidence="1">The sequence shown here is derived from an EMBL/GenBank/DDBJ whole genome shotgun (WGS) entry which is preliminary data.</text>
</comment>
<dbReference type="EMBL" id="JAWDGP010005592">
    <property type="protein sequence ID" value="KAK3755670.1"/>
    <property type="molecule type" value="Genomic_DNA"/>
</dbReference>
<evidence type="ECO:0000313" key="2">
    <source>
        <dbReference type="Proteomes" id="UP001283361"/>
    </source>
</evidence>
<dbReference type="Proteomes" id="UP001283361">
    <property type="component" value="Unassembled WGS sequence"/>
</dbReference>
<accession>A0AAE0YRS9</accession>
<protein>
    <submittedName>
        <fullName evidence="1">Uncharacterized protein</fullName>
    </submittedName>
</protein>
<sequence>MEDAMIIAHHEHRDRDLGRRWFWLRRHVETMKDRSTGISLVTQNSLVWLCKAETLSSDDELSQTGALMSP</sequence>
<gene>
    <name evidence="1" type="ORF">RRG08_014636</name>
</gene>
<proteinExistence type="predicted"/>
<dbReference type="AlphaFoldDB" id="A0AAE0YRS9"/>
<keyword evidence="2" id="KW-1185">Reference proteome</keyword>
<reference evidence="1" key="1">
    <citation type="journal article" date="2023" name="G3 (Bethesda)">
        <title>A reference genome for the long-term kleptoplast-retaining sea slug Elysia crispata morphotype clarki.</title>
        <authorList>
            <person name="Eastman K.E."/>
            <person name="Pendleton A.L."/>
            <person name="Shaikh M.A."/>
            <person name="Suttiyut T."/>
            <person name="Ogas R."/>
            <person name="Tomko P."/>
            <person name="Gavelis G."/>
            <person name="Widhalm J.R."/>
            <person name="Wisecaver J.H."/>
        </authorList>
    </citation>
    <scope>NUCLEOTIDE SEQUENCE</scope>
    <source>
        <strain evidence="1">ECLA1</strain>
    </source>
</reference>
<evidence type="ECO:0000313" key="1">
    <source>
        <dbReference type="EMBL" id="KAK3755670.1"/>
    </source>
</evidence>
<organism evidence="1 2">
    <name type="scientific">Elysia crispata</name>
    <name type="common">lettuce slug</name>
    <dbReference type="NCBI Taxonomy" id="231223"/>
    <lineage>
        <taxon>Eukaryota</taxon>
        <taxon>Metazoa</taxon>
        <taxon>Spiralia</taxon>
        <taxon>Lophotrochozoa</taxon>
        <taxon>Mollusca</taxon>
        <taxon>Gastropoda</taxon>
        <taxon>Heterobranchia</taxon>
        <taxon>Euthyneura</taxon>
        <taxon>Panpulmonata</taxon>
        <taxon>Sacoglossa</taxon>
        <taxon>Placobranchoidea</taxon>
        <taxon>Plakobranchidae</taxon>
        <taxon>Elysia</taxon>
    </lineage>
</organism>